<organism evidence="2 3">
    <name type="scientific">Artemisia annua</name>
    <name type="common">Sweet wormwood</name>
    <dbReference type="NCBI Taxonomy" id="35608"/>
    <lineage>
        <taxon>Eukaryota</taxon>
        <taxon>Viridiplantae</taxon>
        <taxon>Streptophyta</taxon>
        <taxon>Embryophyta</taxon>
        <taxon>Tracheophyta</taxon>
        <taxon>Spermatophyta</taxon>
        <taxon>Magnoliopsida</taxon>
        <taxon>eudicotyledons</taxon>
        <taxon>Gunneridae</taxon>
        <taxon>Pentapetalae</taxon>
        <taxon>asterids</taxon>
        <taxon>campanulids</taxon>
        <taxon>Asterales</taxon>
        <taxon>Asteraceae</taxon>
        <taxon>Asteroideae</taxon>
        <taxon>Anthemideae</taxon>
        <taxon>Artemisiinae</taxon>
        <taxon>Artemisia</taxon>
    </lineage>
</organism>
<proteinExistence type="predicted"/>
<dbReference type="EMBL" id="PKPP01000926">
    <property type="protein sequence ID" value="PWA87313.1"/>
    <property type="molecule type" value="Genomic_DNA"/>
</dbReference>
<feature type="region of interest" description="Disordered" evidence="1">
    <location>
        <begin position="135"/>
        <end position="174"/>
    </location>
</feature>
<name>A0A2U1PNG4_ARTAN</name>
<sequence length="174" mass="19759">MIDNSCLQKVPYDSGGCDKQVKIWPLGGGQPETDAIHHMPVSQVAWISKMNMLDSEKWDKILRRLETGFKSAELSMWLKTGFQTREYCLLGILCQLLWGMHNHLVLSVDFGLHTKKIGLSLVLSSCHKRRSEKDLTTDEPFRVSKRQCHREQKMNNNRSSINSGSTAAQKNGDV</sequence>
<dbReference type="OrthoDB" id="256303at2759"/>
<feature type="compositionally biased region" description="Polar residues" evidence="1">
    <location>
        <begin position="154"/>
        <end position="174"/>
    </location>
</feature>
<protein>
    <submittedName>
        <fullName evidence="2">G-protein beta WD-40 repeat-containing protein</fullName>
    </submittedName>
</protein>
<comment type="caution">
    <text evidence="2">The sequence shown here is derived from an EMBL/GenBank/DDBJ whole genome shotgun (WGS) entry which is preliminary data.</text>
</comment>
<evidence type="ECO:0000256" key="1">
    <source>
        <dbReference type="SAM" id="MobiDB-lite"/>
    </source>
</evidence>
<dbReference type="AlphaFoldDB" id="A0A2U1PNG4"/>
<accession>A0A2U1PNG4</accession>
<evidence type="ECO:0000313" key="3">
    <source>
        <dbReference type="Proteomes" id="UP000245207"/>
    </source>
</evidence>
<gene>
    <name evidence="2" type="ORF">CTI12_AA131520</name>
</gene>
<reference evidence="2 3" key="1">
    <citation type="journal article" date="2018" name="Mol. Plant">
        <title>The genome of Artemisia annua provides insight into the evolution of Asteraceae family and artemisinin biosynthesis.</title>
        <authorList>
            <person name="Shen Q."/>
            <person name="Zhang L."/>
            <person name="Liao Z."/>
            <person name="Wang S."/>
            <person name="Yan T."/>
            <person name="Shi P."/>
            <person name="Liu M."/>
            <person name="Fu X."/>
            <person name="Pan Q."/>
            <person name="Wang Y."/>
            <person name="Lv Z."/>
            <person name="Lu X."/>
            <person name="Zhang F."/>
            <person name="Jiang W."/>
            <person name="Ma Y."/>
            <person name="Chen M."/>
            <person name="Hao X."/>
            <person name="Li L."/>
            <person name="Tang Y."/>
            <person name="Lv G."/>
            <person name="Zhou Y."/>
            <person name="Sun X."/>
            <person name="Brodelius P.E."/>
            <person name="Rose J.K.C."/>
            <person name="Tang K."/>
        </authorList>
    </citation>
    <scope>NUCLEOTIDE SEQUENCE [LARGE SCALE GENOMIC DNA]</scope>
    <source>
        <strain evidence="3">cv. Huhao1</strain>
        <tissue evidence="2">Leaf</tissue>
    </source>
</reference>
<keyword evidence="3" id="KW-1185">Reference proteome</keyword>
<dbReference type="STRING" id="35608.A0A2U1PNG4"/>
<evidence type="ECO:0000313" key="2">
    <source>
        <dbReference type="EMBL" id="PWA87313.1"/>
    </source>
</evidence>
<dbReference type="Proteomes" id="UP000245207">
    <property type="component" value="Unassembled WGS sequence"/>
</dbReference>